<keyword evidence="4" id="KW-0804">Transcription</keyword>
<dbReference type="PANTHER" id="PTHR30204">
    <property type="entry name" value="REDOX-CYCLING DRUG-SENSING TRANSCRIPTIONAL ACTIVATOR SOXR"/>
    <property type="match status" value="1"/>
</dbReference>
<keyword evidence="7" id="KW-1185">Reference proteome</keyword>
<dbReference type="SUPFAM" id="SSF46955">
    <property type="entry name" value="Putative DNA-binding domain"/>
    <property type="match status" value="1"/>
</dbReference>
<gene>
    <name evidence="6" type="ORF">HGI30_14655</name>
</gene>
<keyword evidence="3" id="KW-0238">DNA-binding</keyword>
<evidence type="ECO:0000313" key="6">
    <source>
        <dbReference type="EMBL" id="QJC52680.1"/>
    </source>
</evidence>
<dbReference type="Pfam" id="PF13411">
    <property type="entry name" value="MerR_1"/>
    <property type="match status" value="1"/>
</dbReference>
<keyword evidence="1" id="KW-0678">Repressor</keyword>
<dbReference type="Gene3D" id="1.10.1660.10">
    <property type="match status" value="1"/>
</dbReference>
<dbReference type="InterPro" id="IPR047057">
    <property type="entry name" value="MerR_fam"/>
</dbReference>
<dbReference type="InterPro" id="IPR009061">
    <property type="entry name" value="DNA-bd_dom_put_sf"/>
</dbReference>
<dbReference type="InterPro" id="IPR000551">
    <property type="entry name" value="MerR-type_HTH_dom"/>
</dbReference>
<dbReference type="EMBL" id="CP051428">
    <property type="protein sequence ID" value="QJC52680.1"/>
    <property type="molecule type" value="Genomic_DNA"/>
</dbReference>
<dbReference type="GO" id="GO:0003677">
    <property type="term" value="F:DNA binding"/>
    <property type="evidence" value="ECO:0007669"/>
    <property type="project" value="UniProtKB-KW"/>
</dbReference>
<evidence type="ECO:0000256" key="4">
    <source>
        <dbReference type="ARBA" id="ARBA00023163"/>
    </source>
</evidence>
<dbReference type="PANTHER" id="PTHR30204:SF69">
    <property type="entry name" value="MERR-FAMILY TRANSCRIPTIONAL REGULATOR"/>
    <property type="match status" value="1"/>
</dbReference>
<keyword evidence="2" id="KW-0805">Transcription regulation</keyword>
<dbReference type="SMART" id="SM00422">
    <property type="entry name" value="HTH_MERR"/>
    <property type="match status" value="1"/>
</dbReference>
<dbReference type="Proteomes" id="UP000502136">
    <property type="component" value="Chromosome"/>
</dbReference>
<organism evidence="6 7">
    <name type="scientific">Paenibacillus albicereus</name>
    <dbReference type="NCBI Taxonomy" id="2726185"/>
    <lineage>
        <taxon>Bacteria</taxon>
        <taxon>Bacillati</taxon>
        <taxon>Bacillota</taxon>
        <taxon>Bacilli</taxon>
        <taxon>Bacillales</taxon>
        <taxon>Paenibacillaceae</taxon>
        <taxon>Paenibacillus</taxon>
    </lineage>
</organism>
<evidence type="ECO:0000259" key="5">
    <source>
        <dbReference type="PROSITE" id="PS50937"/>
    </source>
</evidence>
<dbReference type="AlphaFoldDB" id="A0A6H2GZ39"/>
<name>A0A6H2GZ39_9BACL</name>
<proteinExistence type="predicted"/>
<accession>A0A6H2GZ39</accession>
<feature type="domain" description="HTH merR-type" evidence="5">
    <location>
        <begin position="1"/>
        <end position="71"/>
    </location>
</feature>
<reference evidence="6 7" key="1">
    <citation type="submission" date="2020-04" db="EMBL/GenBank/DDBJ databases">
        <title>Novel Paenibacillus strain UniB2 isolated from commercial digestive syrup.</title>
        <authorList>
            <person name="Thorat V."/>
            <person name="Kirdat K."/>
            <person name="Tiwarekar B."/>
            <person name="Yadav A."/>
        </authorList>
    </citation>
    <scope>NUCLEOTIDE SEQUENCE [LARGE SCALE GENOMIC DNA]</scope>
    <source>
        <strain evidence="6 7">UniB2</strain>
    </source>
</reference>
<dbReference type="KEGG" id="palr:HGI30_14655"/>
<evidence type="ECO:0000256" key="3">
    <source>
        <dbReference type="ARBA" id="ARBA00023125"/>
    </source>
</evidence>
<protein>
    <submittedName>
        <fullName evidence="6">MerR family transcriptional regulator</fullName>
    </submittedName>
</protein>
<dbReference type="PROSITE" id="PS50937">
    <property type="entry name" value="HTH_MERR_2"/>
    <property type="match status" value="1"/>
</dbReference>
<dbReference type="RefSeq" id="WP_168908233.1">
    <property type="nucleotide sequence ID" value="NZ_CP051428.1"/>
</dbReference>
<sequence length="117" mass="13764">MKANEVSRLTGLPISTLRFYERNELIPEPFISRDEHNYRVYREDVVAYLQDLKMLLALGFTIKELSLLISESSTEEKEELVRDKIIHIQKMEKQMKASKALLREVLEGKANFQTFCR</sequence>
<evidence type="ECO:0000256" key="1">
    <source>
        <dbReference type="ARBA" id="ARBA00022491"/>
    </source>
</evidence>
<evidence type="ECO:0000256" key="2">
    <source>
        <dbReference type="ARBA" id="ARBA00023015"/>
    </source>
</evidence>
<dbReference type="GO" id="GO:0003700">
    <property type="term" value="F:DNA-binding transcription factor activity"/>
    <property type="evidence" value="ECO:0007669"/>
    <property type="project" value="InterPro"/>
</dbReference>
<evidence type="ECO:0000313" key="7">
    <source>
        <dbReference type="Proteomes" id="UP000502136"/>
    </source>
</evidence>